<dbReference type="PRINTS" id="PR00862">
    <property type="entry name" value="PROLIGOPTASE"/>
</dbReference>
<dbReference type="OMA" id="LINCNSK"/>
<keyword evidence="3 6" id="KW-0378">Hydrolase</keyword>
<feature type="region of interest" description="Disordered" evidence="7">
    <location>
        <begin position="373"/>
        <end position="396"/>
    </location>
</feature>
<dbReference type="GO" id="GO:0004252">
    <property type="term" value="F:serine-type endopeptidase activity"/>
    <property type="evidence" value="ECO:0007669"/>
    <property type="project" value="UniProtKB-UniRule"/>
</dbReference>
<keyword evidence="11" id="KW-1185">Reference proteome</keyword>
<dbReference type="EC" id="3.4.21.-" evidence="6"/>
<protein>
    <recommendedName>
        <fullName evidence="6">Prolyl endopeptidase</fullName>
        <ecNumber evidence="6">3.4.21.-</ecNumber>
    </recommendedName>
</protein>
<dbReference type="InParanoid" id="K3WNC2"/>
<evidence type="ECO:0000256" key="3">
    <source>
        <dbReference type="ARBA" id="ARBA00022801"/>
    </source>
</evidence>
<evidence type="ECO:0000256" key="6">
    <source>
        <dbReference type="RuleBase" id="RU368024"/>
    </source>
</evidence>
<comment type="similarity">
    <text evidence="1 6">Belongs to the peptidase S9A family.</text>
</comment>
<dbReference type="PANTHER" id="PTHR11757">
    <property type="entry name" value="PROTEASE FAMILY S9A OLIGOPEPTIDASE"/>
    <property type="match status" value="1"/>
</dbReference>
<dbReference type="Pfam" id="PF00326">
    <property type="entry name" value="Peptidase_S9"/>
    <property type="match status" value="1"/>
</dbReference>
<dbReference type="Gene3D" id="3.40.50.1820">
    <property type="entry name" value="alpha/beta hydrolase"/>
    <property type="match status" value="1"/>
</dbReference>
<dbReference type="PANTHER" id="PTHR11757:SF19">
    <property type="entry name" value="PROLYL ENDOPEPTIDASE-LIKE"/>
    <property type="match status" value="1"/>
</dbReference>
<proteinExistence type="inferred from homology"/>
<dbReference type="InterPro" id="IPR002470">
    <property type="entry name" value="Peptidase_S9A"/>
</dbReference>
<evidence type="ECO:0000259" key="9">
    <source>
        <dbReference type="Pfam" id="PF02897"/>
    </source>
</evidence>
<evidence type="ECO:0000259" key="8">
    <source>
        <dbReference type="Pfam" id="PF00326"/>
    </source>
</evidence>
<dbReference type="EnsemblProtists" id="PYU1_T006464">
    <property type="protein sequence ID" value="PYU1_T006464"/>
    <property type="gene ID" value="PYU1_G006452"/>
</dbReference>
<reference evidence="11" key="1">
    <citation type="journal article" date="2010" name="Genome Biol.">
        <title>Genome sequence of the necrotrophic plant pathogen Pythium ultimum reveals original pathogenicity mechanisms and effector repertoire.</title>
        <authorList>
            <person name="Levesque C.A."/>
            <person name="Brouwer H."/>
            <person name="Cano L."/>
            <person name="Hamilton J.P."/>
            <person name="Holt C."/>
            <person name="Huitema E."/>
            <person name="Raffaele S."/>
            <person name="Robideau G.P."/>
            <person name="Thines M."/>
            <person name="Win J."/>
            <person name="Zerillo M.M."/>
            <person name="Beakes G.W."/>
            <person name="Boore J.L."/>
            <person name="Busam D."/>
            <person name="Dumas B."/>
            <person name="Ferriera S."/>
            <person name="Fuerstenberg S.I."/>
            <person name="Gachon C.M."/>
            <person name="Gaulin E."/>
            <person name="Govers F."/>
            <person name="Grenville-Briggs L."/>
            <person name="Horner N."/>
            <person name="Hostetler J."/>
            <person name="Jiang R.H."/>
            <person name="Johnson J."/>
            <person name="Krajaejun T."/>
            <person name="Lin H."/>
            <person name="Meijer H.J."/>
            <person name="Moore B."/>
            <person name="Morris P."/>
            <person name="Phuntmart V."/>
            <person name="Puiu D."/>
            <person name="Shetty J."/>
            <person name="Stajich J.E."/>
            <person name="Tripathy S."/>
            <person name="Wawra S."/>
            <person name="van West P."/>
            <person name="Whitty B.R."/>
            <person name="Coutinho P.M."/>
            <person name="Henrissat B."/>
            <person name="Martin F."/>
            <person name="Thomas P.D."/>
            <person name="Tyler B.M."/>
            <person name="De Vries R.P."/>
            <person name="Kamoun S."/>
            <person name="Yandell M."/>
            <person name="Tisserat N."/>
            <person name="Buell C.R."/>
        </authorList>
    </citation>
    <scope>NUCLEOTIDE SEQUENCE</scope>
    <source>
        <strain evidence="11">DAOM:BR144</strain>
    </source>
</reference>
<dbReference type="SUPFAM" id="SSF53474">
    <property type="entry name" value="alpha/beta-Hydrolases"/>
    <property type="match status" value="1"/>
</dbReference>
<dbReference type="Pfam" id="PF02897">
    <property type="entry name" value="Peptidase_S9_N"/>
    <property type="match status" value="1"/>
</dbReference>
<organism evidence="10 11">
    <name type="scientific">Globisporangium ultimum (strain ATCC 200006 / CBS 805.95 / DAOM BR144)</name>
    <name type="common">Pythium ultimum</name>
    <dbReference type="NCBI Taxonomy" id="431595"/>
    <lineage>
        <taxon>Eukaryota</taxon>
        <taxon>Sar</taxon>
        <taxon>Stramenopiles</taxon>
        <taxon>Oomycota</taxon>
        <taxon>Peronosporomycetes</taxon>
        <taxon>Pythiales</taxon>
        <taxon>Pythiaceae</taxon>
        <taxon>Globisporangium</taxon>
    </lineage>
</organism>
<reference evidence="10" key="3">
    <citation type="submission" date="2015-02" db="UniProtKB">
        <authorList>
            <consortium name="EnsemblProtists"/>
        </authorList>
    </citation>
    <scope>IDENTIFICATION</scope>
    <source>
        <strain evidence="10">DAOM BR144</strain>
    </source>
</reference>
<dbReference type="AlphaFoldDB" id="K3WNC2"/>
<evidence type="ECO:0000256" key="2">
    <source>
        <dbReference type="ARBA" id="ARBA00022670"/>
    </source>
</evidence>
<keyword evidence="2 6" id="KW-0645">Protease</keyword>
<dbReference type="HOGENOM" id="CLU_011290_0_1_1"/>
<dbReference type="EMBL" id="GL376604">
    <property type="status" value="NOT_ANNOTATED_CDS"/>
    <property type="molecule type" value="Genomic_DNA"/>
</dbReference>
<dbReference type="InterPro" id="IPR051543">
    <property type="entry name" value="Serine_Peptidase_S9A"/>
</dbReference>
<dbReference type="GO" id="GO:0006508">
    <property type="term" value="P:proteolysis"/>
    <property type="evidence" value="ECO:0007669"/>
    <property type="project" value="UniProtKB-KW"/>
</dbReference>
<name>K3WNC2_GLOUD</name>
<feature type="domain" description="Peptidase S9A N-terminal" evidence="9">
    <location>
        <begin position="17"/>
        <end position="369"/>
    </location>
</feature>
<evidence type="ECO:0000256" key="1">
    <source>
        <dbReference type="ARBA" id="ARBA00005228"/>
    </source>
</evidence>
<dbReference type="InterPro" id="IPR029058">
    <property type="entry name" value="AB_hydrolase_fold"/>
</dbReference>
<dbReference type="Gene3D" id="2.130.10.120">
    <property type="entry name" value="Prolyl oligopeptidase, N-terminal domain"/>
    <property type="match status" value="1"/>
</dbReference>
<evidence type="ECO:0000256" key="4">
    <source>
        <dbReference type="ARBA" id="ARBA00022825"/>
    </source>
</evidence>
<dbReference type="InterPro" id="IPR001375">
    <property type="entry name" value="Peptidase_S9_cat"/>
</dbReference>
<dbReference type="SUPFAM" id="SSF50993">
    <property type="entry name" value="Peptidase/esterase 'gauge' domain"/>
    <property type="match status" value="1"/>
</dbReference>
<reference evidence="11" key="2">
    <citation type="submission" date="2010-04" db="EMBL/GenBank/DDBJ databases">
        <authorList>
            <person name="Buell R."/>
            <person name="Hamilton J."/>
            <person name="Hostetler J."/>
        </authorList>
    </citation>
    <scope>NUCLEOTIDE SEQUENCE [LARGE SCALE GENOMIC DNA]</scope>
    <source>
        <strain evidence="11">DAOM:BR144</strain>
    </source>
</reference>
<comment type="function">
    <text evidence="5">Serine peptidase whose precise substrate specificity remains unclear. Does not cleave peptides after a arginine or lysine residue. Regulates trans-Golgi network morphology and sorting by regulating the membrane binding of the AP-1 complex. May play a role in the regulation of synaptic vesicle exocytosis.</text>
</comment>
<dbReference type="InterPro" id="IPR023302">
    <property type="entry name" value="Pept_S9A_N"/>
</dbReference>
<dbReference type="VEuPathDB" id="FungiDB:PYU1_G006452"/>
<evidence type="ECO:0000313" key="11">
    <source>
        <dbReference type="Proteomes" id="UP000019132"/>
    </source>
</evidence>
<evidence type="ECO:0000313" key="10">
    <source>
        <dbReference type="EnsemblProtists" id="PYU1_T006464"/>
    </source>
</evidence>
<dbReference type="eggNOG" id="KOG2237">
    <property type="taxonomic scope" value="Eukaryota"/>
</dbReference>
<dbReference type="Proteomes" id="UP000019132">
    <property type="component" value="Unassembled WGS sequence"/>
</dbReference>
<keyword evidence="4 6" id="KW-0720">Serine protease</keyword>
<evidence type="ECO:0000256" key="7">
    <source>
        <dbReference type="SAM" id="MobiDB-lite"/>
    </source>
</evidence>
<accession>K3WNC2</accession>
<feature type="domain" description="Peptidase S9 prolyl oligopeptidase catalytic" evidence="8">
    <location>
        <begin position="461"/>
        <end position="677"/>
    </location>
</feature>
<sequence>MERGYLSHQISKPRFRKIERAFYMEFRARVLRADATIPERIGSYEYYMRQSSGENYQVYYRRHRATQIEETVLNQNVETNVLGTAQQFHFVAAMKISHDENAMLIVMENENEECHTMIKDLTTQRITPLPNVKNVRNVEWSNAPRKQCFYYTEVDAHRRPYAVYRYDCDRQTRELIYEEQDDGFFVDVSQTKDGKYVLINCNSKNTSEIYALSTHDEKATPQLLRRREPNTVYFADHADDRFYIVTNADKAQNYKIVSSQEPSHHESWETILPESQDVKIEDVDLFKDYLVLYERVQSVPRIRVCKLSNPRENNHFIPLPREHEICRISPGVNRDYMSHSVRFSISTPLVPEIVFDYDMQAKKLRVLKEISADTQTKKKSNGRGSQSNSKKHKESSDKLPFVPELYTCERVFVPSTNNLDVQVPMTLIHRRDVQQNGQNPTLLLGYGAYGTNLEADFELEHLSLLERGWVIALAHARGGGELGLQWYHDGKGLQKRNTFDDYLSCANYLLDQQYTNPKHLAGKGVSAGGLVMGYMANEHPSLFQAMILKVPFLDILETMQDPSLPLTVHEYEEWGNPSDPKVYDYIKSYAPCENMRPGQVYPSMFVTGGMNDQRVQFWEPVKWVYKLRRLQAKQPDDEKRLLLLKLSEDEGHFGGGGRLEQLQENAMEMAFLYRALKLPFP</sequence>
<evidence type="ECO:0000256" key="5">
    <source>
        <dbReference type="ARBA" id="ARBA00045448"/>
    </source>
</evidence>